<dbReference type="OrthoDB" id="3925971at2759"/>
<evidence type="ECO:0000313" key="3">
    <source>
        <dbReference type="Proteomes" id="UP000323067"/>
    </source>
</evidence>
<accession>A0A2H4SCH0</accession>
<gene>
    <name evidence="2" type="ORF">A9K55_006038</name>
</gene>
<dbReference type="Proteomes" id="UP000323067">
    <property type="component" value="Chromosome vi"/>
</dbReference>
<proteinExistence type="predicted"/>
<dbReference type="EMBL" id="CP023323">
    <property type="protein sequence ID" value="ATY60801.1"/>
    <property type="molecule type" value="Genomic_DNA"/>
</dbReference>
<dbReference type="VEuPathDB" id="FungiDB:A9K55_006038"/>
<dbReference type="VEuPathDB" id="FungiDB:CCM_02916"/>
<sequence length="365" mass="41634">MARTRFIPARDSRHRAAVVALYRALAKTANKITLPNQVTALVADSNPIQSVLRRRFDKNSRDTSPRLVFAALTAGYKFLSFLNKSQEVDSAENQQLVRYLSRRKLPPQHSKNPPTEQAVEARDPLLIKLSKPGEVPQYTSNAYPRSLNSLAGPRRVPMMATTAEGLPFLRTSSLQPHTMSRMIGRKNNIFRSRIFKIAEIQDELMPDTESEDLWERIIARQLRKEGIPCEESSGGVEEAYTWSLYLSRLWVEWKIEATWQDWLARGEALQRIVDAEQELADEEAGKTRKPESTTKSYLWPRSVTNVSSRAFHLLSPPEIQGKTIQMDGHDVFSSEAWAAVVRSRHGIMRSWADKSQVCTIYVERL</sequence>
<organism evidence="2 3">
    <name type="scientific">Cordyceps militaris</name>
    <name type="common">Caterpillar fungus</name>
    <name type="synonym">Clavaria militaris</name>
    <dbReference type="NCBI Taxonomy" id="73501"/>
    <lineage>
        <taxon>Eukaryota</taxon>
        <taxon>Fungi</taxon>
        <taxon>Dikarya</taxon>
        <taxon>Ascomycota</taxon>
        <taxon>Pezizomycotina</taxon>
        <taxon>Sordariomycetes</taxon>
        <taxon>Hypocreomycetidae</taxon>
        <taxon>Hypocreales</taxon>
        <taxon>Cordycipitaceae</taxon>
        <taxon>Cordyceps</taxon>
    </lineage>
</organism>
<name>A0A2H4SCH0_CORMI</name>
<protein>
    <submittedName>
        <fullName evidence="2">Ubiquitin-conjugating enzyme</fullName>
    </submittedName>
</protein>
<dbReference type="AlphaFoldDB" id="A0A2H4SCH0"/>
<evidence type="ECO:0000313" key="2">
    <source>
        <dbReference type="EMBL" id="ATY60801.1"/>
    </source>
</evidence>
<reference evidence="2 3" key="1">
    <citation type="journal article" date="2017" name="BMC Genomics">
        <title>Chromosome level assembly and secondary metabolite potential of the parasitic fungus Cordyceps militaris.</title>
        <authorList>
            <person name="Kramer G.J."/>
            <person name="Nodwell J.R."/>
        </authorList>
    </citation>
    <scope>NUCLEOTIDE SEQUENCE [LARGE SCALE GENOMIC DNA]</scope>
    <source>
        <strain evidence="2 3">ATCC 34164</strain>
    </source>
</reference>
<feature type="region of interest" description="Disordered" evidence="1">
    <location>
        <begin position="102"/>
        <end position="121"/>
    </location>
</feature>
<evidence type="ECO:0000256" key="1">
    <source>
        <dbReference type="SAM" id="MobiDB-lite"/>
    </source>
</evidence>